<dbReference type="RefSeq" id="WP_159584566.1">
    <property type="nucleotide sequence ID" value="NZ_JBIPKE010000009.1"/>
</dbReference>
<evidence type="ECO:0000259" key="1">
    <source>
        <dbReference type="PROSITE" id="PS51462"/>
    </source>
</evidence>
<evidence type="ECO:0000313" key="3">
    <source>
        <dbReference type="Proteomes" id="UP001610063"/>
    </source>
</evidence>
<sequence>MAEHIMEDLSIDCVIFGFTDELKVLLVKHGEGISKGKWALPGGWITYEESLDAAANRILYLLTGVNNLFLEQLKAFGSVDRFPTKRVVTVGYYTLIKDTDYDVVAGYTASDVQWFSLNEVPELPYDHDEILTYALDQLKSRVKQEPIGFNLLPEKFTLLQLQNLYESILQIKLDKPNFRRKILGMKLIVDLGEKQNNVSHRAAKLYKFDQEVYQALKEHKFVLDL</sequence>
<reference evidence="2 3" key="1">
    <citation type="journal article" date="2013" name="Int. J. Syst. Evol. Microbiol.">
        <title>Marinoscillum luteum sp. nov., isolated from marine sediment.</title>
        <authorList>
            <person name="Cha I.T."/>
            <person name="Park S.J."/>
            <person name="Kim S.J."/>
            <person name="Kim J.G."/>
            <person name="Jung M.Y."/>
            <person name="Shin K.S."/>
            <person name="Kwon K.K."/>
            <person name="Yang S.H."/>
            <person name="Seo Y.S."/>
            <person name="Rhee S.K."/>
        </authorList>
    </citation>
    <scope>NUCLEOTIDE SEQUENCE [LARGE SCALE GENOMIC DNA]</scope>
    <source>
        <strain evidence="2 3">KCTC 23939</strain>
    </source>
</reference>
<dbReference type="PANTHER" id="PTHR43736:SF4">
    <property type="entry name" value="SLR1690 PROTEIN"/>
    <property type="match status" value="1"/>
</dbReference>
<dbReference type="SUPFAM" id="SSF46785">
    <property type="entry name" value="Winged helix' DNA-binding domain"/>
    <property type="match status" value="1"/>
</dbReference>
<dbReference type="SUPFAM" id="SSF55811">
    <property type="entry name" value="Nudix"/>
    <property type="match status" value="1"/>
</dbReference>
<protein>
    <submittedName>
        <fullName evidence="2">NUDIX domain-containing protein</fullName>
    </submittedName>
</protein>
<dbReference type="EMBL" id="JBIPKE010000009">
    <property type="protein sequence ID" value="MFH6982121.1"/>
    <property type="molecule type" value="Genomic_DNA"/>
</dbReference>
<dbReference type="PANTHER" id="PTHR43736">
    <property type="entry name" value="ADP-RIBOSE PYROPHOSPHATASE"/>
    <property type="match status" value="1"/>
</dbReference>
<evidence type="ECO:0000313" key="2">
    <source>
        <dbReference type="EMBL" id="MFH6982121.1"/>
    </source>
</evidence>
<dbReference type="InterPro" id="IPR000086">
    <property type="entry name" value="NUDIX_hydrolase_dom"/>
</dbReference>
<feature type="domain" description="Nudix hydrolase" evidence="1">
    <location>
        <begin position="6"/>
        <end position="139"/>
    </location>
</feature>
<dbReference type="Proteomes" id="UP001610063">
    <property type="component" value="Unassembled WGS sequence"/>
</dbReference>
<accession>A0ABW7N3E6</accession>
<keyword evidence="3" id="KW-1185">Reference proteome</keyword>
<organism evidence="2 3">
    <name type="scientific">Marinoscillum luteum</name>
    <dbReference type="NCBI Taxonomy" id="861051"/>
    <lineage>
        <taxon>Bacteria</taxon>
        <taxon>Pseudomonadati</taxon>
        <taxon>Bacteroidota</taxon>
        <taxon>Cytophagia</taxon>
        <taxon>Cytophagales</taxon>
        <taxon>Reichenbachiellaceae</taxon>
        <taxon>Marinoscillum</taxon>
    </lineage>
</organism>
<comment type="caution">
    <text evidence="2">The sequence shown here is derived from an EMBL/GenBank/DDBJ whole genome shotgun (WGS) entry which is preliminary data.</text>
</comment>
<dbReference type="Pfam" id="PF00293">
    <property type="entry name" value="NUDIX"/>
    <property type="match status" value="1"/>
</dbReference>
<dbReference type="InterPro" id="IPR054105">
    <property type="entry name" value="WHD_NrtR"/>
</dbReference>
<proteinExistence type="predicted"/>
<dbReference type="PROSITE" id="PS51462">
    <property type="entry name" value="NUDIX"/>
    <property type="match status" value="1"/>
</dbReference>
<dbReference type="Pfam" id="PF21906">
    <property type="entry name" value="WHD_NrtR"/>
    <property type="match status" value="1"/>
</dbReference>
<dbReference type="InterPro" id="IPR036390">
    <property type="entry name" value="WH_DNA-bd_sf"/>
</dbReference>
<dbReference type="InterPro" id="IPR015797">
    <property type="entry name" value="NUDIX_hydrolase-like_dom_sf"/>
</dbReference>
<dbReference type="Gene3D" id="3.90.79.10">
    <property type="entry name" value="Nucleoside Triphosphate Pyrophosphohydrolase"/>
    <property type="match status" value="1"/>
</dbReference>
<name>A0ABW7N3E6_9BACT</name>
<dbReference type="CDD" id="cd18873">
    <property type="entry name" value="NUDIX_NadM_like"/>
    <property type="match status" value="1"/>
</dbReference>
<dbReference type="Gene3D" id="1.10.10.10">
    <property type="entry name" value="Winged helix-like DNA-binding domain superfamily/Winged helix DNA-binding domain"/>
    <property type="match status" value="1"/>
</dbReference>
<dbReference type="InterPro" id="IPR036388">
    <property type="entry name" value="WH-like_DNA-bd_sf"/>
</dbReference>
<gene>
    <name evidence="2" type="ORF">ACHKAR_01660</name>
</gene>